<dbReference type="Pfam" id="PF25917">
    <property type="entry name" value="BSH_RND"/>
    <property type="match status" value="1"/>
</dbReference>
<feature type="domain" description="YknX-like C-terminal permuted SH3-like" evidence="5">
    <location>
        <begin position="320"/>
        <end position="385"/>
    </location>
</feature>
<evidence type="ECO:0000259" key="5">
    <source>
        <dbReference type="Pfam" id="PF25989"/>
    </source>
</evidence>
<dbReference type="PANTHER" id="PTHR30469">
    <property type="entry name" value="MULTIDRUG RESISTANCE PROTEIN MDTA"/>
    <property type="match status" value="1"/>
</dbReference>
<evidence type="ECO:0000256" key="2">
    <source>
        <dbReference type="SAM" id="Coils"/>
    </source>
</evidence>
<reference evidence="6" key="1">
    <citation type="submission" date="2015-10" db="EMBL/GenBank/DDBJ databases">
        <title>Description of Candidatus Tenderia electrophaga gen. nov, sp. nov., an Uncultivated Electroautotroph from a Biocathode Enrichment.</title>
        <authorList>
            <person name="Eddie B.J."/>
            <person name="Malanoski A.P."/>
            <person name="Wang Z."/>
            <person name="Hall R.J."/>
            <person name="Oh S.D."/>
            <person name="Heiner C."/>
            <person name="Lin B."/>
            <person name="Strycharz-Glaven S.M."/>
        </authorList>
    </citation>
    <scope>NUCLEOTIDE SEQUENCE [LARGE SCALE GENOMIC DNA]</scope>
    <source>
        <strain evidence="6">NRL1</strain>
    </source>
</reference>
<keyword evidence="2" id="KW-0175">Coiled coil</keyword>
<dbReference type="Pfam" id="PF25989">
    <property type="entry name" value="YknX_C"/>
    <property type="match status" value="1"/>
</dbReference>
<keyword evidence="3" id="KW-0812">Transmembrane</keyword>
<proteinExistence type="inferred from homology"/>
<dbReference type="KEGG" id="tee:Tel_02535"/>
<keyword evidence="3" id="KW-1133">Transmembrane helix</keyword>
<organism evidence="6 7">
    <name type="scientific">Candidatus Tenderia electrophaga</name>
    <dbReference type="NCBI Taxonomy" id="1748243"/>
    <lineage>
        <taxon>Bacteria</taxon>
        <taxon>Pseudomonadati</taxon>
        <taxon>Pseudomonadota</taxon>
        <taxon>Gammaproteobacteria</taxon>
        <taxon>Candidatus Tenderiales</taxon>
        <taxon>Candidatus Tenderiaceae</taxon>
        <taxon>Candidatus Tenderia</taxon>
    </lineage>
</organism>
<dbReference type="InterPro" id="IPR058637">
    <property type="entry name" value="YknX-like_C"/>
</dbReference>
<sequence length="386" mass="42545">MQKKPLAHKYTLFLTVGMVLILALIVITRPEPQAQRSELPPVQVQVAPVQLGDLQPSVRVGGYLQPVQQARLQFQVGGRLQQRLVEPGTPVAQGEALLRLEPADYQDLLTEARAQLDMERAAVARDRQLLQLAERNRELQQAEVARQQRLGTESLSSKAALDAARQRLLQLQAEEAQLRYNVDSATARLDRLEAAARRAKRNLERTTLRAPFAGTVNQVLVQVGDEVAANEVVLELLDANRLEFYAEIERALVTELERGQRIEVLLDGQTYAAQIVALQQHPDPDTYTYALRARFDNPGLVSGAAAEARLLLPELKQVTLVPVSALVHDDGQVYVFVVKDGVLQRRPVKLGARQGERQVIVAGVAAGERVVSRGGGSLSDGLKVQF</sequence>
<feature type="coiled-coil region" evidence="2">
    <location>
        <begin position="130"/>
        <end position="209"/>
    </location>
</feature>
<dbReference type="EMBL" id="CP013099">
    <property type="protein sequence ID" value="ALP52108.1"/>
    <property type="molecule type" value="Genomic_DNA"/>
</dbReference>
<protein>
    <recommendedName>
        <fullName evidence="8">RND efflux pump membrane fusion protein barrel-sandwich domain-containing protein</fullName>
    </recommendedName>
</protein>
<dbReference type="Gene3D" id="2.40.50.100">
    <property type="match status" value="1"/>
</dbReference>
<keyword evidence="7" id="KW-1185">Reference proteome</keyword>
<evidence type="ECO:0000313" key="6">
    <source>
        <dbReference type="EMBL" id="ALP52108.1"/>
    </source>
</evidence>
<feature type="transmembrane region" description="Helical" evidence="3">
    <location>
        <begin position="12"/>
        <end position="28"/>
    </location>
</feature>
<dbReference type="Proteomes" id="UP000055136">
    <property type="component" value="Chromosome"/>
</dbReference>
<evidence type="ECO:0008006" key="8">
    <source>
        <dbReference type="Google" id="ProtNLM"/>
    </source>
</evidence>
<dbReference type="SUPFAM" id="SSF111369">
    <property type="entry name" value="HlyD-like secretion proteins"/>
    <property type="match status" value="2"/>
</dbReference>
<dbReference type="InterPro" id="IPR006143">
    <property type="entry name" value="RND_pump_MFP"/>
</dbReference>
<evidence type="ECO:0000313" key="7">
    <source>
        <dbReference type="Proteomes" id="UP000055136"/>
    </source>
</evidence>
<dbReference type="AlphaFoldDB" id="A0A0S2TAF1"/>
<evidence type="ECO:0000256" key="3">
    <source>
        <dbReference type="SAM" id="Phobius"/>
    </source>
</evidence>
<accession>A0A0S2TAF1</accession>
<dbReference type="GO" id="GO:0015562">
    <property type="term" value="F:efflux transmembrane transporter activity"/>
    <property type="evidence" value="ECO:0007669"/>
    <property type="project" value="TreeGrafter"/>
</dbReference>
<dbReference type="InterPro" id="IPR058625">
    <property type="entry name" value="MdtA-like_BSH"/>
</dbReference>
<comment type="similarity">
    <text evidence="1">Belongs to the membrane fusion protein (MFP) (TC 8.A.1) family.</text>
</comment>
<keyword evidence="3" id="KW-0472">Membrane</keyword>
<gene>
    <name evidence="6" type="ORF">Tel_02535</name>
</gene>
<dbReference type="Gene3D" id="2.40.30.170">
    <property type="match status" value="1"/>
</dbReference>
<dbReference type="PANTHER" id="PTHR30469:SF15">
    <property type="entry name" value="HLYD FAMILY OF SECRETION PROTEINS"/>
    <property type="match status" value="1"/>
</dbReference>
<evidence type="ECO:0000256" key="1">
    <source>
        <dbReference type="ARBA" id="ARBA00009477"/>
    </source>
</evidence>
<dbReference type="STRING" id="1748243.Tel_02535"/>
<dbReference type="GO" id="GO:1990281">
    <property type="term" value="C:efflux pump complex"/>
    <property type="evidence" value="ECO:0007669"/>
    <property type="project" value="TreeGrafter"/>
</dbReference>
<feature type="domain" description="Multidrug resistance protein MdtA-like barrel-sandwich hybrid" evidence="4">
    <location>
        <begin position="69"/>
        <end position="231"/>
    </location>
</feature>
<dbReference type="Gene3D" id="2.40.420.20">
    <property type="match status" value="1"/>
</dbReference>
<dbReference type="NCBIfam" id="TIGR01730">
    <property type="entry name" value="RND_mfp"/>
    <property type="match status" value="1"/>
</dbReference>
<dbReference type="Gene3D" id="1.10.287.470">
    <property type="entry name" value="Helix hairpin bin"/>
    <property type="match status" value="1"/>
</dbReference>
<name>A0A0S2TAF1_9GAMM</name>
<evidence type="ECO:0000259" key="4">
    <source>
        <dbReference type="Pfam" id="PF25917"/>
    </source>
</evidence>